<dbReference type="Proteomes" id="UP000011841">
    <property type="component" value="Chromosome"/>
</dbReference>
<feature type="transmembrane region" description="Helical" evidence="1">
    <location>
        <begin position="149"/>
        <end position="170"/>
    </location>
</feature>
<evidence type="ECO:0000313" key="3">
    <source>
        <dbReference type="EMBL" id="BAM89143.1"/>
    </source>
</evidence>
<reference evidence="3 4" key="1">
    <citation type="journal article" date="2013" name="Appl. Environ. Microbiol.">
        <title>Genome analysis suggests that the soil oligotrophic bacterium Agromonas oligotrophica (Bradyrhizobium oligotrophicum) is a nitrogen-fixing symbiont of Aeschynomene indica.</title>
        <authorList>
            <person name="Okubo T."/>
            <person name="Fukushima S."/>
            <person name="Itakura M."/>
            <person name="Oshima K."/>
            <person name="Longtonglang A."/>
            <person name="Teaumroong N."/>
            <person name="Mitsui H."/>
            <person name="Hattori M."/>
            <person name="Hattori R."/>
            <person name="Hattori T."/>
            <person name="Minamisawa K."/>
        </authorList>
    </citation>
    <scope>NUCLEOTIDE SEQUENCE [LARGE SCALE GENOMIC DNA]</scope>
    <source>
        <strain evidence="3 4">S58</strain>
    </source>
</reference>
<sequence length="323" mass="34885">MEASVWVLCVAATAFAIFLIQRSAVIIDLASLLAASAILGFLLAVHIVYGRWRRSPILSNLCGALAAMLWSGAIAGIVSLVGLRNNAPFIDAELAKWDRAAGVDLPAVIAWAADHPSWSHLLSIAYESSFLLLFGAALLLAVMRRFDQLWILTFVFTTTIIVCASVSVIWPAKGAFAFFEYPASLLEHLPTGAGTYHLLKLEYFRNNVSPLLSFANLQGVVTFPSFHCCLALMIIFATWHLKWLLPISLSWNALAITSTLPIGGHYAIDLPCGVVLWLVATLIAVAMISPRWSAASPGRRSDASRDQLAFSMGQAAIGTQSGD</sequence>
<feature type="transmembrane region" description="Helical" evidence="1">
    <location>
        <begin position="26"/>
        <end position="49"/>
    </location>
</feature>
<keyword evidence="1" id="KW-0472">Membrane</keyword>
<gene>
    <name evidence="3" type="ORF">S58_31450</name>
</gene>
<dbReference type="EMBL" id="AP012603">
    <property type="protein sequence ID" value="BAM89143.1"/>
    <property type="molecule type" value="Genomic_DNA"/>
</dbReference>
<organism evidence="3 4">
    <name type="scientific">Bradyrhizobium oligotrophicum S58</name>
    <dbReference type="NCBI Taxonomy" id="1245469"/>
    <lineage>
        <taxon>Bacteria</taxon>
        <taxon>Pseudomonadati</taxon>
        <taxon>Pseudomonadota</taxon>
        <taxon>Alphaproteobacteria</taxon>
        <taxon>Hyphomicrobiales</taxon>
        <taxon>Nitrobacteraceae</taxon>
        <taxon>Bradyrhizobium</taxon>
    </lineage>
</organism>
<feature type="transmembrane region" description="Helical" evidence="1">
    <location>
        <begin position="61"/>
        <end position="83"/>
    </location>
</feature>
<feature type="transmembrane region" description="Helical" evidence="1">
    <location>
        <begin position="217"/>
        <end position="237"/>
    </location>
</feature>
<keyword evidence="1" id="KW-0812">Transmembrane</keyword>
<dbReference type="GO" id="GO:0016020">
    <property type="term" value="C:membrane"/>
    <property type="evidence" value="ECO:0007669"/>
    <property type="project" value="UniProtKB-SubCell"/>
</dbReference>
<proteinExistence type="predicted"/>
<dbReference type="HOGENOM" id="CLU_052944_0_0_5"/>
<dbReference type="PATRIC" id="fig|1245469.3.peg.3217"/>
<evidence type="ECO:0000313" key="4">
    <source>
        <dbReference type="Proteomes" id="UP000011841"/>
    </source>
</evidence>
<feature type="domain" description="Inositolphosphotransferase Aur1/Ipt1" evidence="2">
    <location>
        <begin position="93"/>
        <end position="282"/>
    </location>
</feature>
<feature type="transmembrane region" description="Helical" evidence="1">
    <location>
        <begin position="249"/>
        <end position="268"/>
    </location>
</feature>
<evidence type="ECO:0000259" key="2">
    <source>
        <dbReference type="Pfam" id="PF14378"/>
    </source>
</evidence>
<feature type="transmembrane region" description="Helical" evidence="1">
    <location>
        <begin position="124"/>
        <end position="142"/>
    </location>
</feature>
<dbReference type="InterPro" id="IPR026841">
    <property type="entry name" value="Aur1/Ipt1"/>
</dbReference>
<evidence type="ECO:0000256" key="1">
    <source>
        <dbReference type="SAM" id="Phobius"/>
    </source>
</evidence>
<dbReference type="eggNOG" id="COG0671">
    <property type="taxonomic scope" value="Bacteria"/>
</dbReference>
<name>M4Z6I6_9BRAD</name>
<dbReference type="AlphaFoldDB" id="M4Z6I6"/>
<keyword evidence="1" id="KW-1133">Transmembrane helix</keyword>
<dbReference type="Pfam" id="PF14378">
    <property type="entry name" value="PAP2_3"/>
    <property type="match status" value="1"/>
</dbReference>
<accession>M4Z6I6</accession>
<feature type="transmembrane region" description="Helical" evidence="1">
    <location>
        <begin position="274"/>
        <end position="292"/>
    </location>
</feature>
<protein>
    <recommendedName>
        <fullName evidence="2">Inositolphosphotransferase Aur1/Ipt1 domain-containing protein</fullName>
    </recommendedName>
</protein>
<dbReference type="KEGG" id="aol:S58_31450"/>
<dbReference type="STRING" id="1245469.S58_31450"/>
<keyword evidence="4" id="KW-1185">Reference proteome</keyword>